<gene>
    <name evidence="3" type="ORF">SJS77_10075</name>
</gene>
<evidence type="ECO:0000259" key="2">
    <source>
        <dbReference type="Pfam" id="PF14341"/>
    </source>
</evidence>
<keyword evidence="1" id="KW-1133">Transmembrane helix</keyword>
<evidence type="ECO:0000313" key="3">
    <source>
        <dbReference type="EMBL" id="MDX7720826.1"/>
    </source>
</evidence>
<evidence type="ECO:0000313" key="4">
    <source>
        <dbReference type="Proteomes" id="UP001277183"/>
    </source>
</evidence>
<dbReference type="InterPro" id="IPR025746">
    <property type="entry name" value="PilX_N_dom"/>
</dbReference>
<feature type="domain" description="Type 4 fimbrial biogenesis protein PilX N-terminal" evidence="2">
    <location>
        <begin position="5"/>
        <end position="55"/>
    </location>
</feature>
<dbReference type="Pfam" id="PF14341">
    <property type="entry name" value="PilX_N"/>
    <property type="match status" value="1"/>
</dbReference>
<protein>
    <recommendedName>
        <fullName evidence="2">Type 4 fimbrial biogenesis protein PilX N-terminal domain-containing protein</fullName>
    </recommendedName>
</protein>
<dbReference type="Proteomes" id="UP001277183">
    <property type="component" value="Unassembled WGS sequence"/>
</dbReference>
<evidence type="ECO:0000256" key="1">
    <source>
        <dbReference type="SAM" id="Phobius"/>
    </source>
</evidence>
<dbReference type="RefSeq" id="WP_103859332.1">
    <property type="nucleotide sequence ID" value="NZ_JAWZVU010000059.1"/>
</dbReference>
<organism evidence="3 4">
    <name type="scientific">Aeromonas caviae</name>
    <name type="common">Aeromonas punctata</name>
    <dbReference type="NCBI Taxonomy" id="648"/>
    <lineage>
        <taxon>Bacteria</taxon>
        <taxon>Pseudomonadati</taxon>
        <taxon>Pseudomonadota</taxon>
        <taxon>Gammaproteobacteria</taxon>
        <taxon>Aeromonadales</taxon>
        <taxon>Aeromonadaceae</taxon>
        <taxon>Aeromonas</taxon>
    </lineage>
</organism>
<keyword evidence="1" id="KW-0472">Membrane</keyword>
<proteinExistence type="predicted"/>
<keyword evidence="1" id="KW-0812">Transmembrane</keyword>
<name>A0AAW9F0B6_AERCA</name>
<dbReference type="EMBL" id="JAWZVU010000059">
    <property type="protein sequence ID" value="MDX7720826.1"/>
    <property type="molecule type" value="Genomic_DNA"/>
</dbReference>
<dbReference type="AlphaFoldDB" id="A0AAW9F0B6"/>
<reference evidence="3" key="1">
    <citation type="submission" date="2023-11" db="EMBL/GenBank/DDBJ databases">
        <title>WGS of Aeromonas in Northern Israel.</title>
        <authorList>
            <person name="Hershko Y."/>
        </authorList>
    </citation>
    <scope>NUCLEOTIDE SEQUENCE</scope>
    <source>
        <strain evidence="3">77416</strain>
    </source>
</reference>
<accession>A0AAW9F0B6</accession>
<sequence>MKRHAGFTTFTVTLLLILILVGVSLLVGKLMVADRKVSVNEVQYRQALALAELGIADGLSRYGAGIAIPSEGLTVSSAQGTYVLTAKDDVVPPILVGTAPNQLSVTPVELMSIATLPSNLGTATVRVQVAGYHLLSAAKAVPLMVAGGTSIGGTFTVVANPNGGGPGVPLSVWSDQAVGGSGSWQTCHHGDFSGGSCSTNLSDKINIGSDIKASDPAFPDDLLWYLFGEPDTEAGWANMFNNGAVSIPNCSSLGATSTGIFIVDTGVDCDFTASAIGSSGAPVVLIVRDGDLTMNGGLVFNGIIFAHSDDPSNPPRVKANGTATVNGSLIANAPIDITSGTFNVKYDQSVLDGVQQGARFQTTKMVPGSWRDW</sequence>
<comment type="caution">
    <text evidence="3">The sequence shown here is derived from an EMBL/GenBank/DDBJ whole genome shotgun (WGS) entry which is preliminary data.</text>
</comment>
<feature type="transmembrane region" description="Helical" evidence="1">
    <location>
        <begin position="6"/>
        <end position="27"/>
    </location>
</feature>